<protein>
    <submittedName>
        <fullName evidence="12">ATP-binding cassette subfamily B protein</fullName>
    </submittedName>
</protein>
<keyword evidence="3" id="KW-1003">Cell membrane</keyword>
<sequence>MRHLILSRLGFDLAGQEDPRLWRGMLFSSLGAVTDALPWALLAAVPALASAGLPPLLLGALLAGLTVAGLVIGCAVKTTAMNDNFSATYQMVSQTRLRLANHLTRIPAGRILSWRQGALADLLTARFGLYQDIITHVWGLIVAGVAFPLLLWGLLLWLDWRLAVVQALSVPLAFLSIPWSYRLLDRAGAAVTGLREQAVVAVTETAAGARDLAFFDPARTRRAHAHTTLDRLRQASMKTEAAPAPALTVYGLLLNLGLVAVIATAVLTLPPEAGSTAALPVAISLLIALRLTAALGDVAAFLAELRFSRSVLAGLRAVAAETALPLPARGQPPAGADLCFEDVHFSHHGTADGAVPPGGRHETLCGISVALPAGSITALVGPSGAGKTTLALLAARLWDVDSGAIRIGGTDLRDMDEATLNRTVSMVLQDVSLFGLSVRDNIRLGRPDAPQAEVEAAAMTAAIHSRILTLPEGYDTVLTPAVLGQLSGGEQQRLAIARAVLKDAPVLILDEATASLDLDSETQVREALSALCRGRTVLVIAHRLWTIRDADRILVLDGGRLREQGPHAELLARQGLYARMWQAQTGEGAPDIN</sequence>
<reference evidence="12 13" key="1">
    <citation type="submission" date="2020-08" db="EMBL/GenBank/DDBJ databases">
        <title>Genomic Encyclopedia of Type Strains, Phase IV (KMG-IV): sequencing the most valuable type-strain genomes for metagenomic binning, comparative biology and taxonomic classification.</title>
        <authorList>
            <person name="Goeker M."/>
        </authorList>
    </citation>
    <scope>NUCLEOTIDE SEQUENCE [LARGE SCALE GENOMIC DNA]</scope>
    <source>
        <strain evidence="12 13">DSM 11590</strain>
    </source>
</reference>
<dbReference type="PROSITE" id="PS50929">
    <property type="entry name" value="ABC_TM1F"/>
    <property type="match status" value="1"/>
</dbReference>
<feature type="transmembrane region" description="Helical" evidence="9">
    <location>
        <begin position="21"/>
        <end position="44"/>
    </location>
</feature>
<feature type="transmembrane region" description="Helical" evidence="9">
    <location>
        <begin position="137"/>
        <end position="157"/>
    </location>
</feature>
<evidence type="ECO:0000259" key="11">
    <source>
        <dbReference type="PROSITE" id="PS50929"/>
    </source>
</evidence>
<dbReference type="GO" id="GO:0005524">
    <property type="term" value="F:ATP binding"/>
    <property type="evidence" value="ECO:0007669"/>
    <property type="project" value="UniProtKB-KW"/>
</dbReference>
<dbReference type="SUPFAM" id="SSF52540">
    <property type="entry name" value="P-loop containing nucleoside triphosphate hydrolases"/>
    <property type="match status" value="1"/>
</dbReference>
<dbReference type="PROSITE" id="PS50893">
    <property type="entry name" value="ABC_TRANSPORTER_2"/>
    <property type="match status" value="1"/>
</dbReference>
<dbReference type="Gene3D" id="1.20.1560.10">
    <property type="entry name" value="ABC transporter type 1, transmembrane domain"/>
    <property type="match status" value="1"/>
</dbReference>
<dbReference type="EMBL" id="JACIIX010000010">
    <property type="protein sequence ID" value="MBB6211217.1"/>
    <property type="molecule type" value="Genomic_DNA"/>
</dbReference>
<evidence type="ECO:0000313" key="12">
    <source>
        <dbReference type="EMBL" id="MBB6211217.1"/>
    </source>
</evidence>
<dbReference type="InterPro" id="IPR003439">
    <property type="entry name" value="ABC_transporter-like_ATP-bd"/>
</dbReference>
<keyword evidence="2" id="KW-0813">Transport</keyword>
<feature type="transmembrane region" description="Helical" evidence="9">
    <location>
        <begin position="56"/>
        <end position="76"/>
    </location>
</feature>
<evidence type="ECO:0000256" key="2">
    <source>
        <dbReference type="ARBA" id="ARBA00022448"/>
    </source>
</evidence>
<name>A0A7X0DPF6_NOVIT</name>
<comment type="subcellular location">
    <subcellularLocation>
        <location evidence="1">Cell membrane</location>
        <topology evidence="1">Multi-pass membrane protein</topology>
    </subcellularLocation>
</comment>
<evidence type="ECO:0000256" key="3">
    <source>
        <dbReference type="ARBA" id="ARBA00022475"/>
    </source>
</evidence>
<keyword evidence="5" id="KW-0547">Nucleotide-binding</keyword>
<dbReference type="Pfam" id="PF00005">
    <property type="entry name" value="ABC_tran"/>
    <property type="match status" value="1"/>
</dbReference>
<evidence type="ECO:0000256" key="4">
    <source>
        <dbReference type="ARBA" id="ARBA00022692"/>
    </source>
</evidence>
<dbReference type="InterPro" id="IPR017871">
    <property type="entry name" value="ABC_transporter-like_CS"/>
</dbReference>
<keyword evidence="4 9" id="KW-0812">Transmembrane</keyword>
<comment type="caution">
    <text evidence="12">The sequence shown here is derived from an EMBL/GenBank/DDBJ whole genome shotgun (WGS) entry which is preliminary data.</text>
</comment>
<proteinExistence type="predicted"/>
<dbReference type="InterPro" id="IPR027417">
    <property type="entry name" value="P-loop_NTPase"/>
</dbReference>
<dbReference type="RefSeq" id="WP_184264040.1">
    <property type="nucleotide sequence ID" value="NZ_JACIIX010000010.1"/>
</dbReference>
<dbReference type="SUPFAM" id="SSF90123">
    <property type="entry name" value="ABC transporter transmembrane region"/>
    <property type="match status" value="1"/>
</dbReference>
<evidence type="ECO:0000313" key="13">
    <source>
        <dbReference type="Proteomes" id="UP000544872"/>
    </source>
</evidence>
<dbReference type="AlphaFoldDB" id="A0A7X0DPF6"/>
<feature type="domain" description="ABC transmembrane type-1" evidence="11">
    <location>
        <begin position="24"/>
        <end position="305"/>
    </location>
</feature>
<keyword evidence="6 12" id="KW-0067">ATP-binding</keyword>
<dbReference type="InterPro" id="IPR003593">
    <property type="entry name" value="AAA+_ATPase"/>
</dbReference>
<keyword evidence="13" id="KW-1185">Reference proteome</keyword>
<evidence type="ECO:0000256" key="6">
    <source>
        <dbReference type="ARBA" id="ARBA00022840"/>
    </source>
</evidence>
<dbReference type="GO" id="GO:0034040">
    <property type="term" value="F:ATPase-coupled lipid transmembrane transporter activity"/>
    <property type="evidence" value="ECO:0007669"/>
    <property type="project" value="TreeGrafter"/>
</dbReference>
<keyword evidence="8 9" id="KW-0472">Membrane</keyword>
<dbReference type="InterPro" id="IPR011527">
    <property type="entry name" value="ABC1_TM_dom"/>
</dbReference>
<evidence type="ECO:0000256" key="1">
    <source>
        <dbReference type="ARBA" id="ARBA00004651"/>
    </source>
</evidence>
<dbReference type="GO" id="GO:0140359">
    <property type="term" value="F:ABC-type transporter activity"/>
    <property type="evidence" value="ECO:0007669"/>
    <property type="project" value="InterPro"/>
</dbReference>
<dbReference type="PROSITE" id="PS00211">
    <property type="entry name" value="ABC_TRANSPORTER_1"/>
    <property type="match status" value="1"/>
</dbReference>
<dbReference type="Proteomes" id="UP000544872">
    <property type="component" value="Unassembled WGS sequence"/>
</dbReference>
<feature type="transmembrane region" description="Helical" evidence="9">
    <location>
        <begin position="163"/>
        <end position="181"/>
    </location>
</feature>
<keyword evidence="7 9" id="KW-1133">Transmembrane helix</keyword>
<gene>
    <name evidence="12" type="ORF">FHS48_002654</name>
</gene>
<evidence type="ECO:0000256" key="9">
    <source>
        <dbReference type="SAM" id="Phobius"/>
    </source>
</evidence>
<dbReference type="GO" id="GO:0016887">
    <property type="term" value="F:ATP hydrolysis activity"/>
    <property type="evidence" value="ECO:0007669"/>
    <property type="project" value="InterPro"/>
</dbReference>
<feature type="domain" description="ABC transporter" evidence="10">
    <location>
        <begin position="338"/>
        <end position="583"/>
    </location>
</feature>
<dbReference type="InterPro" id="IPR039421">
    <property type="entry name" value="Type_1_exporter"/>
</dbReference>
<dbReference type="PANTHER" id="PTHR24221">
    <property type="entry name" value="ATP-BINDING CASSETTE SUB-FAMILY B"/>
    <property type="match status" value="1"/>
</dbReference>
<accession>A0A7X0DPF6</accession>
<organism evidence="12 13">
    <name type="scientific">Novispirillum itersonii</name>
    <name type="common">Aquaspirillum itersonii</name>
    <dbReference type="NCBI Taxonomy" id="189"/>
    <lineage>
        <taxon>Bacteria</taxon>
        <taxon>Pseudomonadati</taxon>
        <taxon>Pseudomonadota</taxon>
        <taxon>Alphaproteobacteria</taxon>
        <taxon>Rhodospirillales</taxon>
        <taxon>Novispirillaceae</taxon>
        <taxon>Novispirillum</taxon>
    </lineage>
</organism>
<evidence type="ECO:0000256" key="8">
    <source>
        <dbReference type="ARBA" id="ARBA00023136"/>
    </source>
</evidence>
<feature type="transmembrane region" description="Helical" evidence="9">
    <location>
        <begin position="247"/>
        <end position="269"/>
    </location>
</feature>
<dbReference type="FunFam" id="3.40.50.300:FF:000221">
    <property type="entry name" value="Multidrug ABC transporter ATP-binding protein"/>
    <property type="match status" value="1"/>
</dbReference>
<dbReference type="SMART" id="SM00382">
    <property type="entry name" value="AAA"/>
    <property type="match status" value="1"/>
</dbReference>
<dbReference type="PANTHER" id="PTHR24221:SF654">
    <property type="entry name" value="ATP-BINDING CASSETTE SUB-FAMILY B MEMBER 6"/>
    <property type="match status" value="1"/>
</dbReference>
<dbReference type="Gene3D" id="3.40.50.300">
    <property type="entry name" value="P-loop containing nucleotide triphosphate hydrolases"/>
    <property type="match status" value="1"/>
</dbReference>
<evidence type="ECO:0000259" key="10">
    <source>
        <dbReference type="PROSITE" id="PS50893"/>
    </source>
</evidence>
<dbReference type="GO" id="GO:0005886">
    <property type="term" value="C:plasma membrane"/>
    <property type="evidence" value="ECO:0007669"/>
    <property type="project" value="UniProtKB-SubCell"/>
</dbReference>
<evidence type="ECO:0000256" key="7">
    <source>
        <dbReference type="ARBA" id="ARBA00022989"/>
    </source>
</evidence>
<evidence type="ECO:0000256" key="5">
    <source>
        <dbReference type="ARBA" id="ARBA00022741"/>
    </source>
</evidence>
<dbReference type="InterPro" id="IPR036640">
    <property type="entry name" value="ABC1_TM_sf"/>
</dbReference>